<organism evidence="1 2">
    <name type="scientific">Paenibacillus pectinilyticus</name>
    <dbReference type="NCBI Taxonomy" id="512399"/>
    <lineage>
        <taxon>Bacteria</taxon>
        <taxon>Bacillati</taxon>
        <taxon>Bacillota</taxon>
        <taxon>Bacilli</taxon>
        <taxon>Bacillales</taxon>
        <taxon>Paenibacillaceae</taxon>
        <taxon>Paenibacillus</taxon>
    </lineage>
</organism>
<comment type="caution">
    <text evidence="1">The sequence shown here is derived from an EMBL/GenBank/DDBJ whole genome shotgun (WGS) entry which is preliminary data.</text>
</comment>
<dbReference type="STRING" id="512399.A8709_11220"/>
<reference evidence="2" key="1">
    <citation type="submission" date="2016-05" db="EMBL/GenBank/DDBJ databases">
        <title>Paenibacillus oryzae. sp. nov., isolated from the rice root.</title>
        <authorList>
            <person name="Zhang J."/>
            <person name="Zhang X."/>
        </authorList>
    </citation>
    <scope>NUCLEOTIDE SEQUENCE [LARGE SCALE GENOMIC DNA]</scope>
    <source>
        <strain evidence="2">KCTC13222</strain>
    </source>
</reference>
<keyword evidence="2" id="KW-1185">Reference proteome</keyword>
<proteinExistence type="predicted"/>
<name>A0A1C1A2R5_9BACL</name>
<accession>A0A1C1A2R5</accession>
<dbReference type="EMBL" id="LYPC01000016">
    <property type="protein sequence ID" value="OCT14743.1"/>
    <property type="molecule type" value="Genomic_DNA"/>
</dbReference>
<gene>
    <name evidence="1" type="ORF">A8709_11220</name>
</gene>
<dbReference type="OrthoDB" id="2609420at2"/>
<evidence type="ECO:0000313" key="1">
    <source>
        <dbReference type="EMBL" id="OCT14743.1"/>
    </source>
</evidence>
<dbReference type="RefSeq" id="WP_065852723.1">
    <property type="nucleotide sequence ID" value="NZ_LYPC01000016.1"/>
</dbReference>
<sequence length="141" mass="15678">MKQILVFILFATMLCWFMFAPVYKHVIIVRQAVLQKEVDYLLEVGASGSRGYINAAMIAESRERMEERGFVASELAYVVATNTGVAGMDASAPVWRGTGLRLTMTYPYHRLFVIDQLVGITVPSASDRMGATGMKMSEYVP</sequence>
<dbReference type="AlphaFoldDB" id="A0A1C1A2R5"/>
<dbReference type="Proteomes" id="UP000093309">
    <property type="component" value="Unassembled WGS sequence"/>
</dbReference>
<evidence type="ECO:0000313" key="2">
    <source>
        <dbReference type="Proteomes" id="UP000093309"/>
    </source>
</evidence>
<protein>
    <submittedName>
        <fullName evidence="1">Uncharacterized protein</fullName>
    </submittedName>
</protein>